<evidence type="ECO:0000313" key="2">
    <source>
        <dbReference type="Proteomes" id="UP001190700"/>
    </source>
</evidence>
<keyword evidence="2" id="KW-1185">Reference proteome</keyword>
<comment type="caution">
    <text evidence="1">The sequence shown here is derived from an EMBL/GenBank/DDBJ whole genome shotgun (WGS) entry which is preliminary data.</text>
</comment>
<dbReference type="Proteomes" id="UP001190700">
    <property type="component" value="Unassembled WGS sequence"/>
</dbReference>
<proteinExistence type="predicted"/>
<gene>
    <name evidence="1" type="ORF">CYMTET_34492</name>
</gene>
<protein>
    <submittedName>
        <fullName evidence="1">Uncharacterized protein</fullName>
    </submittedName>
</protein>
<name>A0AAE0FBK5_9CHLO</name>
<reference evidence="1 2" key="1">
    <citation type="journal article" date="2015" name="Genome Biol. Evol.">
        <title>Comparative Genomics of a Bacterivorous Green Alga Reveals Evolutionary Causalities and Consequences of Phago-Mixotrophic Mode of Nutrition.</title>
        <authorList>
            <person name="Burns J.A."/>
            <person name="Paasch A."/>
            <person name="Narechania A."/>
            <person name="Kim E."/>
        </authorList>
    </citation>
    <scope>NUCLEOTIDE SEQUENCE [LARGE SCALE GENOMIC DNA]</scope>
    <source>
        <strain evidence="1 2">PLY_AMNH</strain>
    </source>
</reference>
<organism evidence="1 2">
    <name type="scientific">Cymbomonas tetramitiformis</name>
    <dbReference type="NCBI Taxonomy" id="36881"/>
    <lineage>
        <taxon>Eukaryota</taxon>
        <taxon>Viridiplantae</taxon>
        <taxon>Chlorophyta</taxon>
        <taxon>Pyramimonadophyceae</taxon>
        <taxon>Pyramimonadales</taxon>
        <taxon>Pyramimonadaceae</taxon>
        <taxon>Cymbomonas</taxon>
    </lineage>
</organism>
<sequence length="147" mass="16851">ANCVNLEILPHAALESSDVLHNEEKKVLIMCEFKVDPAKCFHKTGNSLLDITSEDSQMHILIMADDDMAFKSLLELVQETALFFPGVYHKILLPCPECSQPGWYFDFQADCRGGKEPQVECVVLRTNNKRQLIGETRKEWDVLKERR</sequence>
<feature type="non-terminal residue" evidence="1">
    <location>
        <position position="1"/>
    </location>
</feature>
<dbReference type="EMBL" id="LGRX02021724">
    <property type="protein sequence ID" value="KAK3256371.1"/>
    <property type="molecule type" value="Genomic_DNA"/>
</dbReference>
<accession>A0AAE0FBK5</accession>
<dbReference type="AlphaFoldDB" id="A0AAE0FBK5"/>
<evidence type="ECO:0000313" key="1">
    <source>
        <dbReference type="EMBL" id="KAK3256371.1"/>
    </source>
</evidence>